<evidence type="ECO:0000313" key="1">
    <source>
        <dbReference type="EMBL" id="MBB5938588.1"/>
    </source>
</evidence>
<sequence>METLRARYYHQPVGDAANDLLPAAMRLVRTVRQAAVGGCRRGGTGPCSGDDRVRVVVYDGFVDVRDPACPEHAAEEAERWDHGRSVEVLLLGAREATVTAHVAARTHPLPRCVTALPA</sequence>
<evidence type="ECO:0000313" key="2">
    <source>
        <dbReference type="Proteomes" id="UP000588098"/>
    </source>
</evidence>
<name>A0A7W9QE31_9ACTN</name>
<accession>A0A7W9QE31</accession>
<comment type="caution">
    <text evidence="1">The sequence shown here is derived from an EMBL/GenBank/DDBJ whole genome shotgun (WGS) entry which is preliminary data.</text>
</comment>
<dbReference type="RefSeq" id="WP_184576463.1">
    <property type="nucleotide sequence ID" value="NZ_JACHJL010000017.1"/>
</dbReference>
<protein>
    <submittedName>
        <fullName evidence="1">Uncharacterized protein</fullName>
    </submittedName>
</protein>
<gene>
    <name evidence="1" type="ORF">FHS42_005677</name>
</gene>
<dbReference type="AlphaFoldDB" id="A0A7W9QE31"/>
<reference evidence="1 2" key="1">
    <citation type="submission" date="2020-08" db="EMBL/GenBank/DDBJ databases">
        <title>Genomic Encyclopedia of Type Strains, Phase III (KMG-III): the genomes of soil and plant-associated and newly described type strains.</title>
        <authorList>
            <person name="Whitman W."/>
        </authorList>
    </citation>
    <scope>NUCLEOTIDE SEQUENCE [LARGE SCALE GENOMIC DNA]</scope>
    <source>
        <strain evidence="1 2">CECT 8305</strain>
    </source>
</reference>
<dbReference type="EMBL" id="JACHJL010000017">
    <property type="protein sequence ID" value="MBB5938588.1"/>
    <property type="molecule type" value="Genomic_DNA"/>
</dbReference>
<keyword evidence="2" id="KW-1185">Reference proteome</keyword>
<proteinExistence type="predicted"/>
<organism evidence="1 2">
    <name type="scientific">Streptomyces zagrosensis</name>
    <dbReference type="NCBI Taxonomy" id="1042984"/>
    <lineage>
        <taxon>Bacteria</taxon>
        <taxon>Bacillati</taxon>
        <taxon>Actinomycetota</taxon>
        <taxon>Actinomycetes</taxon>
        <taxon>Kitasatosporales</taxon>
        <taxon>Streptomycetaceae</taxon>
        <taxon>Streptomyces</taxon>
    </lineage>
</organism>
<dbReference type="Proteomes" id="UP000588098">
    <property type="component" value="Unassembled WGS sequence"/>
</dbReference>